<evidence type="ECO:0000313" key="4">
    <source>
        <dbReference type="EMBL" id="MFD1394145.1"/>
    </source>
</evidence>
<reference evidence="5" key="1">
    <citation type="journal article" date="2019" name="Int. J. Syst. Evol. Microbiol.">
        <title>The Global Catalogue of Microorganisms (GCM) 10K type strain sequencing project: providing services to taxonomists for standard genome sequencing and annotation.</title>
        <authorList>
            <consortium name="The Broad Institute Genomics Platform"/>
            <consortium name="The Broad Institute Genome Sequencing Center for Infectious Disease"/>
            <person name="Wu L."/>
            <person name="Ma J."/>
        </authorList>
    </citation>
    <scope>NUCLEOTIDE SEQUENCE [LARGE SCALE GENOMIC DNA]</scope>
    <source>
        <strain evidence="5">CCM 8911</strain>
    </source>
</reference>
<evidence type="ECO:0000256" key="2">
    <source>
        <dbReference type="ARBA" id="ARBA00022679"/>
    </source>
</evidence>
<dbReference type="Pfam" id="PF01501">
    <property type="entry name" value="Glyco_transf_8"/>
    <property type="match status" value="1"/>
</dbReference>
<dbReference type="InterPro" id="IPR029044">
    <property type="entry name" value="Nucleotide-diphossugar_trans"/>
</dbReference>
<proteinExistence type="predicted"/>
<dbReference type="InterPro" id="IPR050748">
    <property type="entry name" value="Glycosyltrans_8_dom-fam"/>
</dbReference>
<dbReference type="EMBL" id="JBHTMO010000040">
    <property type="protein sequence ID" value="MFD1394145.1"/>
    <property type="molecule type" value="Genomic_DNA"/>
</dbReference>
<dbReference type="PANTHER" id="PTHR13778">
    <property type="entry name" value="GLYCOSYLTRANSFERASE 8 DOMAIN-CONTAINING PROTEIN"/>
    <property type="match status" value="1"/>
</dbReference>
<dbReference type="EC" id="2.-.-.-" evidence="4"/>
<protein>
    <submittedName>
        <fullName evidence="4">Glycosyltransferase family 8 protein</fullName>
        <ecNumber evidence="4">2.-.-.-</ecNumber>
    </submittedName>
</protein>
<name>A0ABW4BAU6_9LACO</name>
<dbReference type="PANTHER" id="PTHR13778:SF47">
    <property type="entry name" value="LIPOPOLYSACCHARIDE 1,3-GALACTOSYLTRANSFERASE"/>
    <property type="match status" value="1"/>
</dbReference>
<dbReference type="Proteomes" id="UP001597249">
    <property type="component" value="Unassembled WGS sequence"/>
</dbReference>
<keyword evidence="3" id="KW-0479">Metal-binding</keyword>
<dbReference type="InterPro" id="IPR002495">
    <property type="entry name" value="Glyco_trans_8"/>
</dbReference>
<keyword evidence="5" id="KW-1185">Reference proteome</keyword>
<dbReference type="SUPFAM" id="SSF53448">
    <property type="entry name" value="Nucleotide-diphospho-sugar transferases"/>
    <property type="match status" value="1"/>
</dbReference>
<dbReference type="GO" id="GO:0016740">
    <property type="term" value="F:transferase activity"/>
    <property type="evidence" value="ECO:0007669"/>
    <property type="project" value="UniProtKB-KW"/>
</dbReference>
<keyword evidence="1" id="KW-0328">Glycosyltransferase</keyword>
<organism evidence="4 5">
    <name type="scientific">Lacticaseibacillus jixianensis</name>
    <dbReference type="NCBI Taxonomy" id="2486012"/>
    <lineage>
        <taxon>Bacteria</taxon>
        <taxon>Bacillati</taxon>
        <taxon>Bacillota</taxon>
        <taxon>Bacilli</taxon>
        <taxon>Lactobacillales</taxon>
        <taxon>Lactobacillaceae</taxon>
        <taxon>Lacticaseibacillus</taxon>
    </lineage>
</organism>
<gene>
    <name evidence="4" type="ORF">ACFQ3L_11255</name>
</gene>
<evidence type="ECO:0000256" key="3">
    <source>
        <dbReference type="ARBA" id="ARBA00022723"/>
    </source>
</evidence>
<dbReference type="Gene3D" id="3.90.550.10">
    <property type="entry name" value="Spore Coat Polysaccharide Biosynthesis Protein SpsA, Chain A"/>
    <property type="match status" value="1"/>
</dbReference>
<keyword evidence="2 4" id="KW-0808">Transferase</keyword>
<dbReference type="CDD" id="cd04194">
    <property type="entry name" value="GT8_A4GalT_like"/>
    <property type="match status" value="1"/>
</dbReference>
<comment type="caution">
    <text evidence="4">The sequence shown here is derived from an EMBL/GenBank/DDBJ whole genome shotgun (WGS) entry which is preliminary data.</text>
</comment>
<evidence type="ECO:0000256" key="1">
    <source>
        <dbReference type="ARBA" id="ARBA00022676"/>
    </source>
</evidence>
<sequence length="313" mass="34999">MTYSIFYAVDDHYVDPLTVSLHSLVANADPHSHYQVTILTEHLTPAHQAQLTSQATANVTVAFESIAKRLKAQITDKNNKLRADYFTFTIYFRLFIAELFPDLERAVYLDADTVVLTDIANLFAEDLAGDLLGAVRDPFMAANPETTSYTTAAVGVDVQRYCNSGVLLMDLAAMRQAKFAQHFLTLLNQYHFHSLAPDQDYINAIARDRLRHLDESWNVQGDRPVSAPKIIHYNLFDKPWHYSQVPNGDYFWHYAAALPALAASLHATQADFTAKERRADETHKTELMRLAATTGAEPVTFASVAAQGGHVQL</sequence>
<dbReference type="RefSeq" id="WP_125585189.1">
    <property type="nucleotide sequence ID" value="NZ_JBHTMO010000040.1"/>
</dbReference>
<accession>A0ABW4BAU6</accession>
<evidence type="ECO:0000313" key="5">
    <source>
        <dbReference type="Proteomes" id="UP001597249"/>
    </source>
</evidence>